<feature type="signal peptide" evidence="1">
    <location>
        <begin position="1"/>
        <end position="31"/>
    </location>
</feature>
<gene>
    <name evidence="2" type="ORF">CJD35_03550</name>
</gene>
<proteinExistence type="predicted"/>
<organism evidence="2 3">
    <name type="scientific">Sphingobium xenophagum</name>
    <dbReference type="NCBI Taxonomy" id="121428"/>
    <lineage>
        <taxon>Bacteria</taxon>
        <taxon>Pseudomonadati</taxon>
        <taxon>Pseudomonadota</taxon>
        <taxon>Alphaproteobacteria</taxon>
        <taxon>Sphingomonadales</taxon>
        <taxon>Sphingomonadaceae</taxon>
        <taxon>Sphingobium</taxon>
    </lineage>
</organism>
<sequence>MRKTVLAGMPLAIMPLVTMLALGGCSEPAPAPEVEETPILMQAGEWVLTRKTTGYNTPTVTPEQYQAALKQTSEDKVCLSVDAEGLPDVAAMAGKDGTDCTYKDKMVRKGRMIATLACTAGKGTSEIALEGNYTADTLTLGETMTQSEGGGAVLRATYDLSGKRIGDCPKG</sequence>
<protein>
    <submittedName>
        <fullName evidence="2">DUF3617 domain-containing protein</fullName>
    </submittedName>
</protein>
<dbReference type="Proteomes" id="UP000217141">
    <property type="component" value="Chromosome I"/>
</dbReference>
<dbReference type="AlphaFoldDB" id="A0A249MQQ9"/>
<evidence type="ECO:0000313" key="3">
    <source>
        <dbReference type="Proteomes" id="UP000217141"/>
    </source>
</evidence>
<accession>A0A249MQQ9</accession>
<dbReference type="KEGG" id="shyd:CJD35_03550"/>
<keyword evidence="1" id="KW-0732">Signal</keyword>
<dbReference type="RefSeq" id="WP_017181994.1">
    <property type="nucleotide sequence ID" value="NZ_CP022745.1"/>
</dbReference>
<name>A0A249MQQ9_SPHXE</name>
<dbReference type="InterPro" id="IPR022061">
    <property type="entry name" value="DUF3617"/>
</dbReference>
<evidence type="ECO:0000256" key="1">
    <source>
        <dbReference type="SAM" id="SignalP"/>
    </source>
</evidence>
<reference evidence="2 3" key="1">
    <citation type="submission" date="2017-08" db="EMBL/GenBank/DDBJ databases">
        <title>Whole Genome Sequence of Sphingobium hydrophobicum C1: Insights into Adaption to the Electronic-waste Contaminated Sediment.</title>
        <authorList>
            <person name="Song D."/>
            <person name="Chen X."/>
            <person name="Xu M."/>
        </authorList>
    </citation>
    <scope>NUCLEOTIDE SEQUENCE [LARGE SCALE GENOMIC DNA]</scope>
    <source>
        <strain evidence="2 3">C1</strain>
    </source>
</reference>
<feature type="chain" id="PRO_5012512819" evidence="1">
    <location>
        <begin position="32"/>
        <end position="171"/>
    </location>
</feature>
<dbReference type="Pfam" id="PF12276">
    <property type="entry name" value="DUF3617"/>
    <property type="match status" value="1"/>
</dbReference>
<dbReference type="PROSITE" id="PS51257">
    <property type="entry name" value="PROKAR_LIPOPROTEIN"/>
    <property type="match status" value="1"/>
</dbReference>
<evidence type="ECO:0000313" key="2">
    <source>
        <dbReference type="EMBL" id="ASY43632.1"/>
    </source>
</evidence>
<dbReference type="EMBL" id="CP022745">
    <property type="protein sequence ID" value="ASY43632.1"/>
    <property type="molecule type" value="Genomic_DNA"/>
</dbReference>